<evidence type="ECO:0000313" key="2">
    <source>
        <dbReference type="EMBL" id="GBG65587.1"/>
    </source>
</evidence>
<keyword evidence="3" id="KW-1185">Reference proteome</keyword>
<sequence length="279" mass="28306">MRGAGGGLSTTLAGKVSVVAVEGDSVRASRGGMTVEASQTPTPAQNGRALLGGKDIARRDKALREVLLRDLGGRCASVTKAAACPREGGEGELEALDYREGKILQVVVDGLAEVEVVAMVTLRRQRGNNVMLTILERAEVAREVVALLRGTAGAAAERRTTLGSAVRGGGVACTPRLGGGSGVKTGPHLLMGPGGLNLGGCTYRVREGLASGDRHGRSVDGHQDGRVGGGRGGSSAVATMSEDGGHGLGAKGTERVGRGRTGSVLKLPHASGKSRHVLL</sequence>
<feature type="compositionally biased region" description="Basic and acidic residues" evidence="1">
    <location>
        <begin position="211"/>
        <end position="225"/>
    </location>
</feature>
<feature type="region of interest" description="Disordered" evidence="1">
    <location>
        <begin position="211"/>
        <end position="279"/>
    </location>
</feature>
<accession>A0A388K6B9</accession>
<evidence type="ECO:0000256" key="1">
    <source>
        <dbReference type="SAM" id="MobiDB-lite"/>
    </source>
</evidence>
<name>A0A388K6B9_CHABU</name>
<protein>
    <submittedName>
        <fullName evidence="2">Uncharacterized protein</fullName>
    </submittedName>
</protein>
<dbReference type="STRING" id="69332.A0A388K6B9"/>
<feature type="compositionally biased region" description="Polar residues" evidence="1">
    <location>
        <begin position="36"/>
        <end position="45"/>
    </location>
</feature>
<dbReference type="Gramene" id="GBG65587">
    <property type="protein sequence ID" value="GBG65587"/>
    <property type="gene ID" value="CBR_g51469"/>
</dbReference>
<evidence type="ECO:0000313" key="3">
    <source>
        <dbReference type="Proteomes" id="UP000265515"/>
    </source>
</evidence>
<reference evidence="2 3" key="1">
    <citation type="journal article" date="2018" name="Cell">
        <title>The Chara Genome: Secondary Complexity and Implications for Plant Terrestrialization.</title>
        <authorList>
            <person name="Nishiyama T."/>
            <person name="Sakayama H."/>
            <person name="Vries J.D."/>
            <person name="Buschmann H."/>
            <person name="Saint-Marcoux D."/>
            <person name="Ullrich K.K."/>
            <person name="Haas F.B."/>
            <person name="Vanderstraeten L."/>
            <person name="Becker D."/>
            <person name="Lang D."/>
            <person name="Vosolsobe S."/>
            <person name="Rombauts S."/>
            <person name="Wilhelmsson P.K.I."/>
            <person name="Janitza P."/>
            <person name="Kern R."/>
            <person name="Heyl A."/>
            <person name="Rumpler F."/>
            <person name="Villalobos L.I.A.C."/>
            <person name="Clay J.M."/>
            <person name="Skokan R."/>
            <person name="Toyoda A."/>
            <person name="Suzuki Y."/>
            <person name="Kagoshima H."/>
            <person name="Schijlen E."/>
            <person name="Tajeshwar N."/>
            <person name="Catarino B."/>
            <person name="Hetherington A.J."/>
            <person name="Saltykova A."/>
            <person name="Bonnot C."/>
            <person name="Breuninger H."/>
            <person name="Symeonidi A."/>
            <person name="Radhakrishnan G.V."/>
            <person name="Van Nieuwerburgh F."/>
            <person name="Deforce D."/>
            <person name="Chang C."/>
            <person name="Karol K.G."/>
            <person name="Hedrich R."/>
            <person name="Ulvskov P."/>
            <person name="Glockner G."/>
            <person name="Delwiche C.F."/>
            <person name="Petrasek J."/>
            <person name="Van de Peer Y."/>
            <person name="Friml J."/>
            <person name="Beilby M."/>
            <person name="Dolan L."/>
            <person name="Kohara Y."/>
            <person name="Sugano S."/>
            <person name="Fujiyama A."/>
            <person name="Delaux P.-M."/>
            <person name="Quint M."/>
            <person name="TheiBen G."/>
            <person name="Hagemann M."/>
            <person name="Harholt J."/>
            <person name="Dunand C."/>
            <person name="Zachgo S."/>
            <person name="Langdale J."/>
            <person name="Maumus F."/>
            <person name="Straeten D.V.D."/>
            <person name="Gould S.B."/>
            <person name="Rensing S.A."/>
        </authorList>
    </citation>
    <scope>NUCLEOTIDE SEQUENCE [LARGE SCALE GENOMIC DNA]</scope>
    <source>
        <strain evidence="2 3">S276</strain>
    </source>
</reference>
<dbReference type="EMBL" id="BFEA01000063">
    <property type="protein sequence ID" value="GBG65587.1"/>
    <property type="molecule type" value="Genomic_DNA"/>
</dbReference>
<comment type="caution">
    <text evidence="2">The sequence shown here is derived from an EMBL/GenBank/DDBJ whole genome shotgun (WGS) entry which is preliminary data.</text>
</comment>
<feature type="region of interest" description="Disordered" evidence="1">
    <location>
        <begin position="30"/>
        <end position="49"/>
    </location>
</feature>
<dbReference type="Proteomes" id="UP000265515">
    <property type="component" value="Unassembled WGS sequence"/>
</dbReference>
<proteinExistence type="predicted"/>
<organism evidence="2 3">
    <name type="scientific">Chara braunii</name>
    <name type="common">Braun's stonewort</name>
    <dbReference type="NCBI Taxonomy" id="69332"/>
    <lineage>
        <taxon>Eukaryota</taxon>
        <taxon>Viridiplantae</taxon>
        <taxon>Streptophyta</taxon>
        <taxon>Charophyceae</taxon>
        <taxon>Charales</taxon>
        <taxon>Characeae</taxon>
        <taxon>Chara</taxon>
    </lineage>
</organism>
<dbReference type="AlphaFoldDB" id="A0A388K6B9"/>
<gene>
    <name evidence="2" type="ORF">CBR_g51469</name>
</gene>